<dbReference type="Proteomes" id="UP000031623">
    <property type="component" value="Chromosome"/>
</dbReference>
<dbReference type="KEGG" id="tig:THII_0454"/>
<protein>
    <recommendedName>
        <fullName evidence="3">DUF86 domain-containing protein</fullName>
    </recommendedName>
</protein>
<reference evidence="1 2" key="1">
    <citation type="journal article" date="2014" name="ISME J.">
        <title>Ecophysiology of Thioploca ingrica as revealed by the complete genome sequence supplemented with proteomic evidence.</title>
        <authorList>
            <person name="Kojima H."/>
            <person name="Ogura Y."/>
            <person name="Yamamoto N."/>
            <person name="Togashi T."/>
            <person name="Mori H."/>
            <person name="Watanabe T."/>
            <person name="Nemoto F."/>
            <person name="Kurokawa K."/>
            <person name="Hayashi T."/>
            <person name="Fukui M."/>
        </authorList>
    </citation>
    <scope>NUCLEOTIDE SEQUENCE [LARGE SCALE GENOMIC DNA]</scope>
</reference>
<gene>
    <name evidence="1" type="ORF">THII_0454</name>
</gene>
<dbReference type="InterPro" id="IPR010235">
    <property type="entry name" value="HepT"/>
</dbReference>
<dbReference type="OrthoDB" id="13547at2"/>
<dbReference type="AlphaFoldDB" id="A0A090BUA2"/>
<evidence type="ECO:0000313" key="2">
    <source>
        <dbReference type="Proteomes" id="UP000031623"/>
    </source>
</evidence>
<dbReference type="SUPFAM" id="SSF81593">
    <property type="entry name" value="Nucleotidyltransferase substrate binding subunit/domain"/>
    <property type="match status" value="1"/>
</dbReference>
<dbReference type="Gene3D" id="1.20.120.330">
    <property type="entry name" value="Nucleotidyltransferases domain 2"/>
    <property type="match status" value="1"/>
</dbReference>
<accession>A0A090BUA2</accession>
<name>A0A090BUA2_9GAMM</name>
<dbReference type="Pfam" id="PF08780">
    <property type="entry name" value="NTase_sub_bind"/>
    <property type="match status" value="1"/>
</dbReference>
<dbReference type="STRING" id="40754.THII_0454"/>
<keyword evidence="2" id="KW-1185">Reference proteome</keyword>
<dbReference type="HOGENOM" id="CLU_142848_0_0_6"/>
<dbReference type="EMBL" id="AP014633">
    <property type="protein sequence ID" value="BAP54751.1"/>
    <property type="molecule type" value="Genomic_DNA"/>
</dbReference>
<sequence length="149" mass="17615">MNPNRLLLLQAELELMDKAREHLRYSYERCQAIVGKASYTLEELEHFESLTSRFARLSDLLIQKLFRLIDQLDLDESGTIRDRINRAEKKGLIADADRFVEIRELRNQIAHEYNPNAMLTIFTEVLHYCPPLFDAVERVHRYSSQYLTD</sequence>
<proteinExistence type="predicted"/>
<evidence type="ECO:0000313" key="1">
    <source>
        <dbReference type="EMBL" id="BAP54751.1"/>
    </source>
</evidence>
<organism evidence="1 2">
    <name type="scientific">Thioploca ingrica</name>
    <dbReference type="NCBI Taxonomy" id="40754"/>
    <lineage>
        <taxon>Bacteria</taxon>
        <taxon>Pseudomonadati</taxon>
        <taxon>Pseudomonadota</taxon>
        <taxon>Gammaproteobacteria</taxon>
        <taxon>Thiotrichales</taxon>
        <taxon>Thiotrichaceae</taxon>
        <taxon>Thioploca</taxon>
    </lineage>
</organism>
<evidence type="ECO:0008006" key="3">
    <source>
        <dbReference type="Google" id="ProtNLM"/>
    </source>
</evidence>